<keyword evidence="1" id="KW-0812">Transmembrane</keyword>
<keyword evidence="1" id="KW-1133">Transmembrane helix</keyword>
<gene>
    <name evidence="2" type="ORF">A2928_02015</name>
</gene>
<name>A0A1G2N6S6_9BACT</name>
<evidence type="ECO:0000313" key="2">
    <source>
        <dbReference type="EMBL" id="OHA31877.1"/>
    </source>
</evidence>
<sequence>MFDWHFKILHASWSVRRPDIFLFFSWFVSAFIFYLTLFKIEHNSDKSCLQYQNYDYQNITIFWRHQVSPEYRGRTFVQKMPKLHDEARGGVHSMHIITALSD</sequence>
<dbReference type="Proteomes" id="UP000176221">
    <property type="component" value="Unassembled WGS sequence"/>
</dbReference>
<dbReference type="AlphaFoldDB" id="A0A1G2N6S6"/>
<evidence type="ECO:0000256" key="1">
    <source>
        <dbReference type="SAM" id="Phobius"/>
    </source>
</evidence>
<evidence type="ECO:0000313" key="3">
    <source>
        <dbReference type="Proteomes" id="UP000176221"/>
    </source>
</evidence>
<comment type="caution">
    <text evidence="2">The sequence shown here is derived from an EMBL/GenBank/DDBJ whole genome shotgun (WGS) entry which is preliminary data.</text>
</comment>
<feature type="transmembrane region" description="Helical" evidence="1">
    <location>
        <begin position="20"/>
        <end position="37"/>
    </location>
</feature>
<proteinExistence type="predicted"/>
<dbReference type="EMBL" id="MHRX01000057">
    <property type="protein sequence ID" value="OHA31877.1"/>
    <property type="molecule type" value="Genomic_DNA"/>
</dbReference>
<dbReference type="STRING" id="1802319.A2928_02015"/>
<accession>A0A1G2N6S6</accession>
<organism evidence="2 3">
    <name type="scientific">Candidatus Taylorbacteria bacterium RIFCSPLOWO2_01_FULL_45_15b</name>
    <dbReference type="NCBI Taxonomy" id="1802319"/>
    <lineage>
        <taxon>Bacteria</taxon>
        <taxon>Candidatus Tayloriibacteriota</taxon>
    </lineage>
</organism>
<keyword evidence="1" id="KW-0472">Membrane</keyword>
<protein>
    <submittedName>
        <fullName evidence="2">Uncharacterized protein</fullName>
    </submittedName>
</protein>
<reference evidence="2 3" key="1">
    <citation type="journal article" date="2016" name="Nat. Commun.">
        <title>Thousands of microbial genomes shed light on interconnected biogeochemical processes in an aquifer system.</title>
        <authorList>
            <person name="Anantharaman K."/>
            <person name="Brown C.T."/>
            <person name="Hug L.A."/>
            <person name="Sharon I."/>
            <person name="Castelle C.J."/>
            <person name="Probst A.J."/>
            <person name="Thomas B.C."/>
            <person name="Singh A."/>
            <person name="Wilkins M.J."/>
            <person name="Karaoz U."/>
            <person name="Brodie E.L."/>
            <person name="Williams K.H."/>
            <person name="Hubbard S.S."/>
            <person name="Banfield J.F."/>
        </authorList>
    </citation>
    <scope>NUCLEOTIDE SEQUENCE [LARGE SCALE GENOMIC DNA]</scope>
</reference>